<dbReference type="SUPFAM" id="SSF54534">
    <property type="entry name" value="FKBP-like"/>
    <property type="match status" value="1"/>
</dbReference>
<evidence type="ECO:0000256" key="2">
    <source>
        <dbReference type="SAM" id="SignalP"/>
    </source>
</evidence>
<name>A0A7S0JHV4_9EUKA</name>
<dbReference type="EMBL" id="HBER01054017">
    <property type="protein sequence ID" value="CAD8551685.1"/>
    <property type="molecule type" value="Transcribed_RNA"/>
</dbReference>
<comment type="catalytic activity">
    <reaction evidence="1">
        <text>[protein]-peptidylproline (omega=180) = [protein]-peptidylproline (omega=0)</text>
        <dbReference type="Rhea" id="RHEA:16237"/>
        <dbReference type="Rhea" id="RHEA-COMP:10747"/>
        <dbReference type="Rhea" id="RHEA-COMP:10748"/>
        <dbReference type="ChEBI" id="CHEBI:83833"/>
        <dbReference type="ChEBI" id="CHEBI:83834"/>
        <dbReference type="EC" id="5.2.1.8"/>
    </reaction>
</comment>
<gene>
    <name evidence="4" type="ORF">CLEP1334_LOCUS26975</name>
</gene>
<proteinExistence type="predicted"/>
<organism evidence="4">
    <name type="scientific">Calcidiscus leptoporus</name>
    <dbReference type="NCBI Taxonomy" id="127549"/>
    <lineage>
        <taxon>Eukaryota</taxon>
        <taxon>Haptista</taxon>
        <taxon>Haptophyta</taxon>
        <taxon>Prymnesiophyceae</taxon>
        <taxon>Coccolithales</taxon>
        <taxon>Calcidiscaceae</taxon>
        <taxon>Calcidiscus</taxon>
    </lineage>
</organism>
<dbReference type="AlphaFoldDB" id="A0A7S0JHV4"/>
<reference evidence="4" key="1">
    <citation type="submission" date="2021-01" db="EMBL/GenBank/DDBJ databases">
        <authorList>
            <person name="Corre E."/>
            <person name="Pelletier E."/>
            <person name="Niang G."/>
            <person name="Scheremetjew M."/>
            <person name="Finn R."/>
            <person name="Kale V."/>
            <person name="Holt S."/>
            <person name="Cochrane G."/>
            <person name="Meng A."/>
            <person name="Brown T."/>
            <person name="Cohen L."/>
        </authorList>
    </citation>
    <scope>NUCLEOTIDE SEQUENCE</scope>
    <source>
        <strain evidence="4">RCC1130</strain>
    </source>
</reference>
<feature type="chain" id="PRO_5030755893" description="peptidylprolyl isomerase" evidence="2">
    <location>
        <begin position="19"/>
        <end position="257"/>
    </location>
</feature>
<feature type="signal peptide" evidence="2">
    <location>
        <begin position="1"/>
        <end position="18"/>
    </location>
</feature>
<evidence type="ECO:0000259" key="3">
    <source>
        <dbReference type="PROSITE" id="PS50059"/>
    </source>
</evidence>
<dbReference type="PROSITE" id="PS50059">
    <property type="entry name" value="FKBP_PPIASE"/>
    <property type="match status" value="1"/>
</dbReference>
<accession>A0A7S0JHV4</accession>
<dbReference type="Pfam" id="PF00254">
    <property type="entry name" value="FKBP_C"/>
    <property type="match status" value="1"/>
</dbReference>
<dbReference type="InterPro" id="IPR001179">
    <property type="entry name" value="PPIase_FKBP_dom"/>
</dbReference>
<dbReference type="EC" id="5.2.1.8" evidence="1"/>
<evidence type="ECO:0000313" key="4">
    <source>
        <dbReference type="EMBL" id="CAD8551685.1"/>
    </source>
</evidence>
<keyword evidence="2" id="KW-0732">Signal</keyword>
<keyword evidence="1" id="KW-0413">Isomerase</keyword>
<sequence>MLLELLLLASAASMRTQCSMHTQPEWSQRSTKSTYSTPRRAMLRAAAAAASCGASGASAVAYRTEVYSAPNTPGRTKASCKNIESCQAEGERRAAEADLRAGPLRNVGPIGASGLGRVRYRAMKETSDGPALRQGDAAEIRFDVLSTSGNLLYGVPSREPGQAAARVLDTYRIVLGERDVPLGVELALEGAHKGDFRRIEVPPDLGFETSGWKPQPSGFSGRQRLENYKMRLTGTGLQPGYAASILFQVEIMKVRPQ</sequence>
<dbReference type="GO" id="GO:0003755">
    <property type="term" value="F:peptidyl-prolyl cis-trans isomerase activity"/>
    <property type="evidence" value="ECO:0007669"/>
    <property type="project" value="UniProtKB-KW"/>
</dbReference>
<feature type="domain" description="PPIase FKBP-type" evidence="3">
    <location>
        <begin position="135"/>
        <end position="255"/>
    </location>
</feature>
<dbReference type="Gene3D" id="3.10.50.40">
    <property type="match status" value="1"/>
</dbReference>
<protein>
    <recommendedName>
        <fullName evidence="1">peptidylprolyl isomerase</fullName>
        <ecNumber evidence="1">5.2.1.8</ecNumber>
    </recommendedName>
</protein>
<dbReference type="InterPro" id="IPR046357">
    <property type="entry name" value="PPIase_dom_sf"/>
</dbReference>
<evidence type="ECO:0000256" key="1">
    <source>
        <dbReference type="PROSITE-ProRule" id="PRU00277"/>
    </source>
</evidence>
<keyword evidence="1" id="KW-0697">Rotamase</keyword>